<comment type="caution">
    <text evidence="1">The sequence shown here is derived from an EMBL/GenBank/DDBJ whole genome shotgun (WGS) entry which is preliminary data.</text>
</comment>
<dbReference type="Pfam" id="PF00702">
    <property type="entry name" value="Hydrolase"/>
    <property type="match status" value="1"/>
</dbReference>
<dbReference type="SUPFAM" id="SSF56784">
    <property type="entry name" value="HAD-like"/>
    <property type="match status" value="1"/>
</dbReference>
<dbReference type="EMBL" id="VFMN01000001">
    <property type="protein sequence ID" value="TQJ07816.1"/>
    <property type="molecule type" value="Genomic_DNA"/>
</dbReference>
<dbReference type="GO" id="GO:0008967">
    <property type="term" value="F:phosphoglycolate phosphatase activity"/>
    <property type="evidence" value="ECO:0007669"/>
    <property type="project" value="TreeGrafter"/>
</dbReference>
<name>A0A542DXL2_9MICO</name>
<dbReference type="GO" id="GO:0005829">
    <property type="term" value="C:cytosol"/>
    <property type="evidence" value="ECO:0007669"/>
    <property type="project" value="TreeGrafter"/>
</dbReference>
<proteinExistence type="predicted"/>
<dbReference type="InterPro" id="IPR006439">
    <property type="entry name" value="HAD-SF_hydro_IA"/>
</dbReference>
<dbReference type="InterPro" id="IPR023214">
    <property type="entry name" value="HAD_sf"/>
</dbReference>
<dbReference type="Gene3D" id="1.10.150.240">
    <property type="entry name" value="Putative phosphatase, domain 2"/>
    <property type="match status" value="1"/>
</dbReference>
<sequence>MTRDGDSAPQGVAAVLLDVDGTLVDTTYVQTLCWWQALRQHGRLVPMATVHRAIGLGSDKIVEHLLREAPDDEDVPGVTAPADEVDVDAVAAAHDALVSTWHERLVPLPGARELVRWCHDAGLVTVLCTSAGERDLAALRRVLDVEDAVDEVTSSEDAERSKPDTDILEVALDRIGRGPGEALFVGDAVWDVEAAGRLGMPCVGLECGGTSAAELQDAGAVATYADPAALLAGLPALLERLATGSGGAGA</sequence>
<dbReference type="RefSeq" id="WP_141847105.1">
    <property type="nucleotide sequence ID" value="NZ_BAAAPR010000017.1"/>
</dbReference>
<reference evidence="1 2" key="1">
    <citation type="submission" date="2019-06" db="EMBL/GenBank/DDBJ databases">
        <title>Sequencing the genomes of 1000 actinobacteria strains.</title>
        <authorList>
            <person name="Klenk H.-P."/>
        </authorList>
    </citation>
    <scope>NUCLEOTIDE SEQUENCE [LARGE SCALE GENOMIC DNA]</scope>
    <source>
        <strain evidence="1 2">DSM 18607</strain>
    </source>
</reference>
<dbReference type="Gene3D" id="3.40.50.1000">
    <property type="entry name" value="HAD superfamily/HAD-like"/>
    <property type="match status" value="1"/>
</dbReference>
<keyword evidence="1" id="KW-0378">Hydrolase</keyword>
<dbReference type="NCBIfam" id="TIGR01509">
    <property type="entry name" value="HAD-SF-IA-v3"/>
    <property type="match status" value="1"/>
</dbReference>
<dbReference type="InterPro" id="IPR036412">
    <property type="entry name" value="HAD-like_sf"/>
</dbReference>
<accession>A0A542DXL2</accession>
<dbReference type="InterPro" id="IPR050155">
    <property type="entry name" value="HAD-like_hydrolase_sf"/>
</dbReference>
<evidence type="ECO:0000313" key="2">
    <source>
        <dbReference type="Proteomes" id="UP000317893"/>
    </source>
</evidence>
<dbReference type="SFLD" id="SFLDS00003">
    <property type="entry name" value="Haloacid_Dehalogenase"/>
    <property type="match status" value="1"/>
</dbReference>
<dbReference type="Proteomes" id="UP000317893">
    <property type="component" value="Unassembled WGS sequence"/>
</dbReference>
<dbReference type="SFLD" id="SFLDG01129">
    <property type="entry name" value="C1.5:_HAD__Beta-PGM__Phosphata"/>
    <property type="match status" value="1"/>
</dbReference>
<dbReference type="OrthoDB" id="9793014at2"/>
<dbReference type="PRINTS" id="PR00413">
    <property type="entry name" value="HADHALOGNASE"/>
</dbReference>
<dbReference type="PANTHER" id="PTHR43434">
    <property type="entry name" value="PHOSPHOGLYCOLATE PHOSPHATASE"/>
    <property type="match status" value="1"/>
</dbReference>
<organism evidence="1 2">
    <name type="scientific">Lapillicoccus jejuensis</name>
    <dbReference type="NCBI Taxonomy" id="402171"/>
    <lineage>
        <taxon>Bacteria</taxon>
        <taxon>Bacillati</taxon>
        <taxon>Actinomycetota</taxon>
        <taxon>Actinomycetes</taxon>
        <taxon>Micrococcales</taxon>
        <taxon>Intrasporangiaceae</taxon>
        <taxon>Lapillicoccus</taxon>
    </lineage>
</organism>
<dbReference type="InterPro" id="IPR023198">
    <property type="entry name" value="PGP-like_dom2"/>
</dbReference>
<keyword evidence="2" id="KW-1185">Reference proteome</keyword>
<dbReference type="AlphaFoldDB" id="A0A542DXL2"/>
<dbReference type="GO" id="GO:0006281">
    <property type="term" value="P:DNA repair"/>
    <property type="evidence" value="ECO:0007669"/>
    <property type="project" value="TreeGrafter"/>
</dbReference>
<gene>
    <name evidence="1" type="ORF">FB458_0885</name>
</gene>
<evidence type="ECO:0000313" key="1">
    <source>
        <dbReference type="EMBL" id="TQJ07816.1"/>
    </source>
</evidence>
<protein>
    <submittedName>
        <fullName evidence="1">HAD superfamily hydrolase (TIGR01509 family)</fullName>
    </submittedName>
</protein>
<dbReference type="PANTHER" id="PTHR43434:SF16">
    <property type="entry name" value="BLL8046 PROTEIN"/>
    <property type="match status" value="1"/>
</dbReference>